<proteinExistence type="predicted"/>
<accession>A0A6J7A1Y3</accession>
<organism evidence="1">
    <name type="scientific">freshwater metagenome</name>
    <dbReference type="NCBI Taxonomy" id="449393"/>
    <lineage>
        <taxon>unclassified sequences</taxon>
        <taxon>metagenomes</taxon>
        <taxon>ecological metagenomes</taxon>
    </lineage>
</organism>
<name>A0A6J7A1Y3_9ZZZZ</name>
<protein>
    <submittedName>
        <fullName evidence="1">Unannotated protein</fullName>
    </submittedName>
</protein>
<sequence>MRASVNVMRLRKYSANVTKGLKCAPLIGEKRSMSNQRALTVDTALRRSATPVSRVRFSAMAPDPTTAVTNSIVPMASARILFMNTFQGGSAR</sequence>
<reference evidence="1" key="1">
    <citation type="submission" date="2020-05" db="EMBL/GenBank/DDBJ databases">
        <authorList>
            <person name="Chiriac C."/>
            <person name="Salcher M."/>
            <person name="Ghai R."/>
            <person name="Kavagutti S V."/>
        </authorList>
    </citation>
    <scope>NUCLEOTIDE SEQUENCE</scope>
</reference>
<gene>
    <name evidence="1" type="ORF">UFOPK3197_00572</name>
</gene>
<evidence type="ECO:0000313" key="1">
    <source>
        <dbReference type="EMBL" id="CAB4826792.1"/>
    </source>
</evidence>
<dbReference type="EMBL" id="CAFABI010000049">
    <property type="protein sequence ID" value="CAB4826792.1"/>
    <property type="molecule type" value="Genomic_DNA"/>
</dbReference>
<dbReference type="AlphaFoldDB" id="A0A6J7A1Y3"/>